<keyword evidence="2" id="KW-1185">Reference proteome</keyword>
<dbReference type="Proteomes" id="UP000778523">
    <property type="component" value="Unassembled WGS sequence"/>
</dbReference>
<dbReference type="SUPFAM" id="SSF69754">
    <property type="entry name" value="Ribosome binding protein Y (YfiA homologue)"/>
    <property type="match status" value="1"/>
</dbReference>
<evidence type="ECO:0000313" key="2">
    <source>
        <dbReference type="Proteomes" id="UP000778523"/>
    </source>
</evidence>
<dbReference type="InterPro" id="IPR003489">
    <property type="entry name" value="RHF/RaiA"/>
</dbReference>
<proteinExistence type="predicted"/>
<organism evidence="1 2">
    <name type="scientific">Uliginosibacterium aquaticum</name>
    <dbReference type="NCBI Taxonomy" id="2731212"/>
    <lineage>
        <taxon>Bacteria</taxon>
        <taxon>Pseudomonadati</taxon>
        <taxon>Pseudomonadota</taxon>
        <taxon>Betaproteobacteria</taxon>
        <taxon>Rhodocyclales</taxon>
        <taxon>Zoogloeaceae</taxon>
        <taxon>Uliginosibacterium</taxon>
    </lineage>
</organism>
<name>A0ABX2ID52_9RHOO</name>
<dbReference type="EMBL" id="JABCSC020000001">
    <property type="protein sequence ID" value="NSL54348.1"/>
    <property type="molecule type" value="Genomic_DNA"/>
</dbReference>
<accession>A0ABX2ID52</accession>
<dbReference type="Gene3D" id="3.30.160.100">
    <property type="entry name" value="Ribosome hibernation promotion factor-like"/>
    <property type="match status" value="1"/>
</dbReference>
<comment type="caution">
    <text evidence="1">The sequence shown here is derived from an EMBL/GenBank/DDBJ whole genome shotgun (WGS) entry which is preliminary data.</text>
</comment>
<sequence>MHIDIQFRGIDVSQALREHAERRARFTLGRLAGRIARVSISLVDINGPKGGDDKSCTVQISLQQPGSVVVEELGADLYQVLDRSLARAGRTVVRRLERQARQRYAARSERIPAEAELV</sequence>
<protein>
    <submittedName>
        <fullName evidence="1">HPF/RaiA family ribosome-associated protein</fullName>
    </submittedName>
</protein>
<gene>
    <name evidence="1" type="ORF">HJ583_004855</name>
</gene>
<dbReference type="Pfam" id="PF02482">
    <property type="entry name" value="Ribosomal_S30AE"/>
    <property type="match status" value="1"/>
</dbReference>
<reference evidence="1 2" key="1">
    <citation type="submission" date="2020-06" db="EMBL/GenBank/DDBJ databases">
        <title>Draft genome of Uliginosibacterium sp. IMCC34675.</title>
        <authorList>
            <person name="Song J."/>
        </authorList>
    </citation>
    <scope>NUCLEOTIDE SEQUENCE [LARGE SCALE GENOMIC DNA]</scope>
    <source>
        <strain evidence="1 2">IMCC34675</strain>
    </source>
</reference>
<evidence type="ECO:0000313" key="1">
    <source>
        <dbReference type="EMBL" id="NSL54348.1"/>
    </source>
</evidence>
<dbReference type="InterPro" id="IPR036567">
    <property type="entry name" value="RHF-like"/>
</dbReference>
<dbReference type="RefSeq" id="WP_170020874.1">
    <property type="nucleotide sequence ID" value="NZ_JABCSC020000001.1"/>
</dbReference>